<name>A0A849IFR7_9HYPH</name>
<organism evidence="1 2">
    <name type="scientific">Enterovirga aerilata</name>
    <dbReference type="NCBI Taxonomy" id="2730920"/>
    <lineage>
        <taxon>Bacteria</taxon>
        <taxon>Pseudomonadati</taxon>
        <taxon>Pseudomonadota</taxon>
        <taxon>Alphaproteobacteria</taxon>
        <taxon>Hyphomicrobiales</taxon>
        <taxon>Methylobacteriaceae</taxon>
        <taxon>Enterovirga</taxon>
    </lineage>
</organism>
<comment type="caution">
    <text evidence="1">The sequence shown here is derived from an EMBL/GenBank/DDBJ whole genome shotgun (WGS) entry which is preliminary data.</text>
</comment>
<sequence length="76" mass="8712">MLKWLLISGAGLVAAFLLIGALSDPPNIKERIDKECEQAYRNQGQLRVDECRLEMTVRYVNDAERSKSQGVYDRIR</sequence>
<reference evidence="1 2" key="1">
    <citation type="submission" date="2020-04" db="EMBL/GenBank/DDBJ databases">
        <title>Enterovirga sp. isolate from soil.</title>
        <authorList>
            <person name="Chea S."/>
            <person name="Kim D.-U."/>
        </authorList>
    </citation>
    <scope>NUCLEOTIDE SEQUENCE [LARGE SCALE GENOMIC DNA]</scope>
    <source>
        <strain evidence="1 2">DB1703</strain>
    </source>
</reference>
<evidence type="ECO:0000313" key="1">
    <source>
        <dbReference type="EMBL" id="NNM75065.1"/>
    </source>
</evidence>
<evidence type="ECO:0000313" key="2">
    <source>
        <dbReference type="Proteomes" id="UP000564885"/>
    </source>
</evidence>
<dbReference type="Proteomes" id="UP000564885">
    <property type="component" value="Unassembled WGS sequence"/>
</dbReference>
<dbReference type="EMBL" id="JABEPP010000007">
    <property type="protein sequence ID" value="NNM75065.1"/>
    <property type="molecule type" value="Genomic_DNA"/>
</dbReference>
<dbReference type="RefSeq" id="WP_171220567.1">
    <property type="nucleotide sequence ID" value="NZ_JABEPP010000007.1"/>
</dbReference>
<dbReference type="AlphaFoldDB" id="A0A849IFR7"/>
<accession>A0A849IFR7</accession>
<gene>
    <name evidence="1" type="ORF">HJG44_22140</name>
</gene>
<keyword evidence="2" id="KW-1185">Reference proteome</keyword>
<protein>
    <submittedName>
        <fullName evidence="1">Uncharacterized protein</fullName>
    </submittedName>
</protein>
<proteinExistence type="predicted"/>